<protein>
    <recommendedName>
        <fullName evidence="3">CS domain-containing protein</fullName>
    </recommendedName>
</protein>
<feature type="region of interest" description="Disordered" evidence="2">
    <location>
        <begin position="202"/>
        <end position="240"/>
    </location>
</feature>
<organism evidence="4">
    <name type="scientific">Emiliania huxleyi</name>
    <name type="common">Coccolithophore</name>
    <name type="synonym">Pontosphaera huxleyi</name>
    <dbReference type="NCBI Taxonomy" id="2903"/>
    <lineage>
        <taxon>Eukaryota</taxon>
        <taxon>Haptista</taxon>
        <taxon>Haptophyta</taxon>
        <taxon>Prymnesiophyceae</taxon>
        <taxon>Isochrysidales</taxon>
        <taxon>Noelaerhabdaceae</taxon>
        <taxon>Emiliania</taxon>
    </lineage>
</organism>
<dbReference type="SUPFAM" id="SSF49764">
    <property type="entry name" value="HSP20-like chaperones"/>
    <property type="match status" value="1"/>
</dbReference>
<accession>A0A6V2RMU0</accession>
<evidence type="ECO:0000313" key="4">
    <source>
        <dbReference type="EMBL" id="CAE0553075.1"/>
    </source>
</evidence>
<dbReference type="AlphaFoldDB" id="A0A6V2RMU0"/>
<dbReference type="GO" id="GO:0051879">
    <property type="term" value="F:Hsp90 protein binding"/>
    <property type="evidence" value="ECO:0007669"/>
    <property type="project" value="InterPro"/>
</dbReference>
<gene>
    <name evidence="4" type="ORF">EHUX00137_LOCUS19771</name>
</gene>
<dbReference type="GO" id="GO:0005634">
    <property type="term" value="C:nucleus"/>
    <property type="evidence" value="ECO:0007669"/>
    <property type="project" value="TreeGrafter"/>
</dbReference>
<dbReference type="GO" id="GO:0051087">
    <property type="term" value="F:protein-folding chaperone binding"/>
    <property type="evidence" value="ECO:0007669"/>
    <property type="project" value="TreeGrafter"/>
</dbReference>
<dbReference type="EMBL" id="HBIR01025692">
    <property type="protein sequence ID" value="CAE0553075.1"/>
    <property type="molecule type" value="Transcribed_RNA"/>
</dbReference>
<evidence type="ECO:0000256" key="2">
    <source>
        <dbReference type="SAM" id="MobiDB-lite"/>
    </source>
</evidence>
<dbReference type="InterPro" id="IPR008978">
    <property type="entry name" value="HSP20-like_chaperone"/>
</dbReference>
<feature type="domain" description="CS" evidence="3">
    <location>
        <begin position="21"/>
        <end position="112"/>
    </location>
</feature>
<name>A0A6V2RMU0_EMIHU</name>
<reference evidence="4" key="1">
    <citation type="submission" date="2021-01" db="EMBL/GenBank/DDBJ databases">
        <authorList>
            <person name="Corre E."/>
            <person name="Pelletier E."/>
            <person name="Niang G."/>
            <person name="Scheremetjew M."/>
            <person name="Finn R."/>
            <person name="Kale V."/>
            <person name="Holt S."/>
            <person name="Cochrane G."/>
            <person name="Meng A."/>
            <person name="Brown T."/>
            <person name="Cohen L."/>
        </authorList>
    </citation>
    <scope>NUCLEOTIDE SEQUENCE</scope>
    <source>
        <strain evidence="4">379</strain>
    </source>
</reference>
<sequence>MPPPPVQPREPPAAPSSAAGPPSPEFMWCQRSDRVYVTIKVADCVRAAVHVNDGELSFSGHGHGARGTRDYALSLRLAGAVVPSRCCWFVCGPSVRVRLEKEAAGPYWDSLMVGVKPPQCKIDWQSWIDEDEECEVSAAPSGFEANDLQMQMVGQSIEFYRDESRLTSSEEEGEEEDSVMMDHGLNSVDALSVKFRALEVEKAARTRSKAERRQRREATRDALAAADERSRDAQARPAHD</sequence>
<evidence type="ECO:0000256" key="1">
    <source>
        <dbReference type="ARBA" id="ARBA00025733"/>
    </source>
</evidence>
<dbReference type="CDD" id="cd06465">
    <property type="entry name" value="p23_hB-ind1_like"/>
    <property type="match status" value="1"/>
</dbReference>
<proteinExistence type="inferred from homology"/>
<dbReference type="PANTHER" id="PTHR22932">
    <property type="entry name" value="TELOMERASE-BINDING PROTEIN P23 HSP90 CO-CHAPERONE"/>
    <property type="match status" value="1"/>
</dbReference>
<dbReference type="PROSITE" id="PS51203">
    <property type="entry name" value="CS"/>
    <property type="match status" value="1"/>
</dbReference>
<dbReference type="InterPro" id="IPR045250">
    <property type="entry name" value="p23-like"/>
</dbReference>
<evidence type="ECO:0000259" key="3">
    <source>
        <dbReference type="PROSITE" id="PS51203"/>
    </source>
</evidence>
<dbReference type="Gene3D" id="2.60.40.790">
    <property type="match status" value="1"/>
</dbReference>
<dbReference type="GO" id="GO:0005829">
    <property type="term" value="C:cytosol"/>
    <property type="evidence" value="ECO:0007669"/>
    <property type="project" value="TreeGrafter"/>
</dbReference>
<feature type="compositionally biased region" description="Pro residues" evidence="2">
    <location>
        <begin position="1"/>
        <end position="14"/>
    </location>
</feature>
<dbReference type="GO" id="GO:0006457">
    <property type="term" value="P:protein folding"/>
    <property type="evidence" value="ECO:0007669"/>
    <property type="project" value="TreeGrafter"/>
</dbReference>
<dbReference type="PANTHER" id="PTHR22932:SF1">
    <property type="entry name" value="CO-CHAPERONE PROTEIN DAF-41"/>
    <property type="match status" value="1"/>
</dbReference>
<dbReference type="InterPro" id="IPR007052">
    <property type="entry name" value="CS_dom"/>
</dbReference>
<comment type="similarity">
    <text evidence="1">Belongs to the p23/wos2 family.</text>
</comment>
<dbReference type="GO" id="GO:0051131">
    <property type="term" value="P:chaperone-mediated protein complex assembly"/>
    <property type="evidence" value="ECO:0007669"/>
    <property type="project" value="TreeGrafter"/>
</dbReference>
<feature type="region of interest" description="Disordered" evidence="2">
    <location>
        <begin position="1"/>
        <end position="22"/>
    </location>
</feature>